<proteinExistence type="predicted"/>
<keyword evidence="4" id="KW-1185">Reference proteome</keyword>
<dbReference type="GO" id="GO:0043814">
    <property type="term" value="F:phospholactate guanylyltransferase activity"/>
    <property type="evidence" value="ECO:0007669"/>
    <property type="project" value="UniProtKB-EC"/>
</dbReference>
<dbReference type="InterPro" id="IPR029044">
    <property type="entry name" value="Nucleotide-diphossugar_trans"/>
</dbReference>
<keyword evidence="3" id="KW-0808">Transferase</keyword>
<dbReference type="SUPFAM" id="SSF53448">
    <property type="entry name" value="Nucleotide-diphospho-sugar transferases"/>
    <property type="match status" value="1"/>
</dbReference>
<reference evidence="3 4" key="1">
    <citation type="submission" date="2018-07" db="EMBL/GenBank/DDBJ databases">
        <authorList>
            <person name="Peeters C."/>
        </authorList>
    </citation>
    <scope>NUCLEOTIDE SEQUENCE [LARGE SCALE GENOMIC DNA]</scope>
    <source>
        <strain evidence="3 4">LMG 3411</strain>
    </source>
</reference>
<dbReference type="EC" id="2.7.7.68" evidence="3"/>
<sequence>MGDSIARGVRATQDAAGWLILPGDLPLINARSLRQVAQGLASRPVVVPSWSGRQGHPVGFGAECGKALMALGGDMGAAAIVRAYRNKDAVEVLHLDDPGIAMDIDTQDDLARAEAMLSVRLPS</sequence>
<protein>
    <submittedName>
        <fullName evidence="3">2-phospho-L-lactate guanylyltransferase</fullName>
        <ecNumber evidence="3">2.7.7.68</ecNumber>
    </submittedName>
</protein>
<gene>
    <name evidence="3" type="primary">cofC</name>
    <name evidence="3" type="ORF">AGI3411_02268</name>
</gene>
<evidence type="ECO:0000313" key="3">
    <source>
        <dbReference type="EMBL" id="SSW65831.1"/>
    </source>
</evidence>
<keyword evidence="1" id="KW-0460">Magnesium</keyword>
<evidence type="ECO:0000259" key="2">
    <source>
        <dbReference type="Pfam" id="PF12804"/>
    </source>
</evidence>
<evidence type="ECO:0000256" key="1">
    <source>
        <dbReference type="ARBA" id="ARBA00022842"/>
    </source>
</evidence>
<dbReference type="PANTHER" id="PTHR43777">
    <property type="entry name" value="MOLYBDENUM COFACTOR CYTIDYLYLTRANSFERASE"/>
    <property type="match status" value="1"/>
</dbReference>
<name>A0A446CDB1_9BURK</name>
<dbReference type="InterPro" id="IPR025877">
    <property type="entry name" value="MobA-like_NTP_Trfase"/>
</dbReference>
<dbReference type="PANTHER" id="PTHR43777:SF1">
    <property type="entry name" value="MOLYBDENUM COFACTOR CYTIDYLYLTRANSFERASE"/>
    <property type="match status" value="1"/>
</dbReference>
<dbReference type="AlphaFoldDB" id="A0A446CDB1"/>
<accession>A0A446CDB1</accession>
<evidence type="ECO:0000313" key="4">
    <source>
        <dbReference type="Proteomes" id="UP000289184"/>
    </source>
</evidence>
<dbReference type="Proteomes" id="UP000289184">
    <property type="component" value="Unassembled WGS sequence"/>
</dbReference>
<dbReference type="Pfam" id="PF12804">
    <property type="entry name" value="NTP_transf_3"/>
    <property type="match status" value="1"/>
</dbReference>
<organism evidence="3 4">
    <name type="scientific">Achromobacter agilis</name>
    <dbReference type="NCBI Taxonomy" id="1353888"/>
    <lineage>
        <taxon>Bacteria</taxon>
        <taxon>Pseudomonadati</taxon>
        <taxon>Pseudomonadota</taxon>
        <taxon>Betaproteobacteria</taxon>
        <taxon>Burkholderiales</taxon>
        <taxon>Alcaligenaceae</taxon>
        <taxon>Achromobacter</taxon>
    </lineage>
</organism>
<dbReference type="Gene3D" id="3.90.550.10">
    <property type="entry name" value="Spore Coat Polysaccharide Biosynthesis Protein SpsA, Chain A"/>
    <property type="match status" value="1"/>
</dbReference>
<keyword evidence="3" id="KW-0548">Nucleotidyltransferase</keyword>
<dbReference type="EMBL" id="UFQB01000007">
    <property type="protein sequence ID" value="SSW65831.1"/>
    <property type="molecule type" value="Genomic_DNA"/>
</dbReference>
<feature type="domain" description="MobA-like NTP transferase" evidence="2">
    <location>
        <begin position="1"/>
        <end position="84"/>
    </location>
</feature>